<dbReference type="PRINTS" id="PR01217">
    <property type="entry name" value="PRICHEXTENSN"/>
</dbReference>
<feature type="signal peptide" evidence="3">
    <location>
        <begin position="1"/>
        <end position="31"/>
    </location>
</feature>
<evidence type="ECO:0000313" key="5">
    <source>
        <dbReference type="Proteomes" id="UP000001058"/>
    </source>
</evidence>
<evidence type="ECO:0000256" key="3">
    <source>
        <dbReference type="SAM" id="SignalP"/>
    </source>
</evidence>
<dbReference type="PANTHER" id="PTHR13037">
    <property type="entry name" value="FORMIN"/>
    <property type="match status" value="1"/>
</dbReference>
<name>D8TYQ3_VOLCA</name>
<dbReference type="OrthoDB" id="538616at2759"/>
<gene>
    <name evidence="4" type="ORF">VOLCADRAFT_105152</name>
</gene>
<feature type="region of interest" description="Disordered" evidence="2">
    <location>
        <begin position="304"/>
        <end position="415"/>
    </location>
</feature>
<organism evidence="5">
    <name type="scientific">Volvox carteri f. nagariensis</name>
    <dbReference type="NCBI Taxonomy" id="3068"/>
    <lineage>
        <taxon>Eukaryota</taxon>
        <taxon>Viridiplantae</taxon>
        <taxon>Chlorophyta</taxon>
        <taxon>core chlorophytes</taxon>
        <taxon>Chlorophyceae</taxon>
        <taxon>CS clade</taxon>
        <taxon>Chlamydomonadales</taxon>
        <taxon>Volvocaceae</taxon>
        <taxon>Volvox</taxon>
    </lineage>
</organism>
<evidence type="ECO:0000313" key="4">
    <source>
        <dbReference type="EMBL" id="EFJ47352.1"/>
    </source>
</evidence>
<protein>
    <recommendedName>
        <fullName evidence="6">DUF4350 domain-containing protein</fullName>
    </recommendedName>
</protein>
<evidence type="ECO:0000256" key="1">
    <source>
        <dbReference type="ARBA" id="ARBA00022581"/>
    </source>
</evidence>
<dbReference type="AlphaFoldDB" id="D8TYQ3"/>
<dbReference type="InParanoid" id="D8TYQ3"/>
<keyword evidence="1" id="KW-0945">Host-virus interaction</keyword>
<keyword evidence="3" id="KW-0732">Signal</keyword>
<dbReference type="RefSeq" id="XP_002951541.1">
    <property type="nucleotide sequence ID" value="XM_002951495.1"/>
</dbReference>
<dbReference type="EMBL" id="GL378345">
    <property type="protein sequence ID" value="EFJ47352.1"/>
    <property type="molecule type" value="Genomic_DNA"/>
</dbReference>
<dbReference type="Proteomes" id="UP000001058">
    <property type="component" value="Unassembled WGS sequence"/>
</dbReference>
<evidence type="ECO:0008006" key="6">
    <source>
        <dbReference type="Google" id="ProtNLM"/>
    </source>
</evidence>
<feature type="chain" id="PRO_5003124018" description="DUF4350 domain-containing protein" evidence="3">
    <location>
        <begin position="32"/>
        <end position="622"/>
    </location>
</feature>
<accession>D8TYQ3</accession>
<dbReference type="KEGG" id="vcn:VOLCADRAFT_105152"/>
<dbReference type="PANTHER" id="PTHR13037:SF24">
    <property type="entry name" value="POLYCOMB PROTEIN PCL-RELATED"/>
    <property type="match status" value="1"/>
</dbReference>
<dbReference type="GeneID" id="9615625"/>
<reference evidence="4 5" key="1">
    <citation type="journal article" date="2010" name="Science">
        <title>Genomic analysis of organismal complexity in the multicellular green alga Volvox carteri.</title>
        <authorList>
            <person name="Prochnik S.E."/>
            <person name="Umen J."/>
            <person name="Nedelcu A.M."/>
            <person name="Hallmann A."/>
            <person name="Miller S.M."/>
            <person name="Nishii I."/>
            <person name="Ferris P."/>
            <person name="Kuo A."/>
            <person name="Mitros T."/>
            <person name="Fritz-Laylin L.K."/>
            <person name="Hellsten U."/>
            <person name="Chapman J."/>
            <person name="Simakov O."/>
            <person name="Rensing S.A."/>
            <person name="Terry A."/>
            <person name="Pangilinan J."/>
            <person name="Kapitonov V."/>
            <person name="Jurka J."/>
            <person name="Salamov A."/>
            <person name="Shapiro H."/>
            <person name="Schmutz J."/>
            <person name="Grimwood J."/>
            <person name="Lindquist E."/>
            <person name="Lucas S."/>
            <person name="Grigoriev I.V."/>
            <person name="Schmitt R."/>
            <person name="Kirk D."/>
            <person name="Rokhsar D.S."/>
        </authorList>
    </citation>
    <scope>NUCLEOTIDE SEQUENCE [LARGE SCALE GENOMIC DNA]</scope>
    <source>
        <strain evidence="5">f. Nagariensis / Eve</strain>
    </source>
</reference>
<evidence type="ECO:0000256" key="2">
    <source>
        <dbReference type="SAM" id="MobiDB-lite"/>
    </source>
</evidence>
<proteinExistence type="predicted"/>
<feature type="compositionally biased region" description="Pro residues" evidence="2">
    <location>
        <begin position="307"/>
        <end position="415"/>
    </location>
</feature>
<keyword evidence="5" id="KW-1185">Reference proteome</keyword>
<sequence>MPPFKPVAPGAMSHFLLLSLVCGLCFYHATSTTVSVYMSEAKDVLNHNWDGSTYKLAQQLEALGFNVERSEDEQPNLSGDKTPSAYVIPAQNGPAPYSSAEDMDAIASFVANGGLVVLLDSSSNRGESVPQFVAKAMGYTGEWESCLSMGSNDMVAIGQPVLGSAALQFLPETEDAWPATLENARVISSYSACQHQDESSTSIPLYTVEGDNGKVVAQAFGKAGISGAVVWLGYSWQDGEQPLWSSLLAKLIRDFANGAYTAPSQGSSLSLLDQQHTLDNVLQAATDAAAGTEEIVRRFLQTATVTYPPPARSPPKPPQPGRRPSSPPRAPKQSPSPPKSPRSSPKPPNSPPSPPPSPPPPSPPPSPPPPSPPPPSLPSPPPPSPPPPSPPPPSPPPPAQPNPLTPSLTRPPVPSPPLPVAPITYFESILPMGARGKTRSLVWYDDDDFRDQLTPKSALQLVFRRKAPCPDRCANCNRAWKATANQLSVALFFKDPVQLTALTIKQVKNPNIQLVQLIKWTGKPTGSFPESAIGPVIYNVTSNRVPCGSELRIDIPAVKSGINQNPPPTADVNNLPEALKVSQGILITANRLETAGKGYGPFVEIVKCWGRVLYAENPRAYQ</sequence>